<gene>
    <name evidence="4" type="ORF">CPEL01642_LOCUS5887</name>
</gene>
<keyword evidence="2" id="KW-0378">Hydrolase</keyword>
<evidence type="ECO:0000313" key="4">
    <source>
        <dbReference type="EMBL" id="CAD8602554.1"/>
    </source>
</evidence>
<reference evidence="4" key="1">
    <citation type="submission" date="2021-01" db="EMBL/GenBank/DDBJ databases">
        <authorList>
            <person name="Corre E."/>
            <person name="Pelletier E."/>
            <person name="Niang G."/>
            <person name="Scheremetjew M."/>
            <person name="Finn R."/>
            <person name="Kale V."/>
            <person name="Holt S."/>
            <person name="Cochrane G."/>
            <person name="Meng A."/>
            <person name="Brown T."/>
            <person name="Cohen L."/>
        </authorList>
    </citation>
    <scope>NUCLEOTIDE SEQUENCE</scope>
    <source>
        <strain evidence="4">PLY182g</strain>
    </source>
</reference>
<feature type="domain" description="Phospholipase/carboxylesterase/thioesterase" evidence="3">
    <location>
        <begin position="57"/>
        <end position="251"/>
    </location>
</feature>
<sequence>MLLPRSPPITYSCVLRSSSLMVAAMQPRVSQNQNRNGLITLKPAEGAVHSATFVGPIHGLGDTNRGWLDVASLLHTRLSHIKFVLPNAPTSPVTLNGGMQMPSWYDITSLDDKLGQPCTGIADSRATIDQLIAEEVASGIPLDRIVVGGFSQGGAMSLYAGLQYPGQLAGVLVLSGYLAAAEKFALAPEAANTPVAHFHGADDPVVNVQWARESAKMLRELGCSHYTLKEYESLGHSASMEEIADVEAWLAERLPPISGD</sequence>
<dbReference type="InterPro" id="IPR003140">
    <property type="entry name" value="PLipase/COase/thioEstase"/>
</dbReference>
<dbReference type="GO" id="GO:0008474">
    <property type="term" value="F:palmitoyl-(protein) hydrolase activity"/>
    <property type="evidence" value="ECO:0007669"/>
    <property type="project" value="TreeGrafter"/>
</dbReference>
<dbReference type="SUPFAM" id="SSF53474">
    <property type="entry name" value="alpha/beta-Hydrolases"/>
    <property type="match status" value="1"/>
</dbReference>
<dbReference type="GO" id="GO:0052689">
    <property type="term" value="F:carboxylic ester hydrolase activity"/>
    <property type="evidence" value="ECO:0007669"/>
    <property type="project" value="TreeGrafter"/>
</dbReference>
<dbReference type="AlphaFoldDB" id="A0A7S0L536"/>
<dbReference type="InterPro" id="IPR029058">
    <property type="entry name" value="AB_hydrolase_fold"/>
</dbReference>
<dbReference type="PANTHER" id="PTHR10655:SF17">
    <property type="entry name" value="LYSOPHOSPHOLIPASE-LIKE PROTEIN 1"/>
    <property type="match status" value="1"/>
</dbReference>
<dbReference type="InterPro" id="IPR050565">
    <property type="entry name" value="LYPA1-2/EST-like"/>
</dbReference>
<evidence type="ECO:0000256" key="1">
    <source>
        <dbReference type="ARBA" id="ARBA00006499"/>
    </source>
</evidence>
<evidence type="ECO:0000256" key="2">
    <source>
        <dbReference type="ARBA" id="ARBA00022801"/>
    </source>
</evidence>
<proteinExistence type="inferred from homology"/>
<dbReference type="GO" id="GO:0005737">
    <property type="term" value="C:cytoplasm"/>
    <property type="evidence" value="ECO:0007669"/>
    <property type="project" value="TreeGrafter"/>
</dbReference>
<name>A0A7S0L536_9EUKA</name>
<dbReference type="Pfam" id="PF02230">
    <property type="entry name" value="Abhydrolase_2"/>
    <property type="match status" value="1"/>
</dbReference>
<comment type="similarity">
    <text evidence="1">Belongs to the AB hydrolase superfamily. AB hydrolase 2 family.</text>
</comment>
<organism evidence="4">
    <name type="scientific">Coccolithus braarudii</name>
    <dbReference type="NCBI Taxonomy" id="221442"/>
    <lineage>
        <taxon>Eukaryota</taxon>
        <taxon>Haptista</taxon>
        <taxon>Haptophyta</taxon>
        <taxon>Prymnesiophyceae</taxon>
        <taxon>Coccolithales</taxon>
        <taxon>Coccolithaceae</taxon>
        <taxon>Coccolithus</taxon>
    </lineage>
</organism>
<evidence type="ECO:0000259" key="3">
    <source>
        <dbReference type="Pfam" id="PF02230"/>
    </source>
</evidence>
<accession>A0A7S0L536</accession>
<dbReference type="Gene3D" id="3.40.50.1820">
    <property type="entry name" value="alpha/beta hydrolase"/>
    <property type="match status" value="1"/>
</dbReference>
<dbReference type="PANTHER" id="PTHR10655">
    <property type="entry name" value="LYSOPHOSPHOLIPASE-RELATED"/>
    <property type="match status" value="1"/>
</dbReference>
<dbReference type="EMBL" id="HBEY01012257">
    <property type="protein sequence ID" value="CAD8602554.1"/>
    <property type="molecule type" value="Transcribed_RNA"/>
</dbReference>
<protein>
    <recommendedName>
        <fullName evidence="3">Phospholipase/carboxylesterase/thioesterase domain-containing protein</fullName>
    </recommendedName>
</protein>